<protein>
    <submittedName>
        <fullName evidence="1">Uncharacterized protein</fullName>
    </submittedName>
</protein>
<accession>A0AAW1VVL4</accession>
<reference evidence="1 2" key="1">
    <citation type="journal article" date="2023" name="G3 (Bethesda)">
        <title>A chromosome-length genome assembly and annotation of blackberry (Rubus argutus, cv. 'Hillquist').</title>
        <authorList>
            <person name="Bruna T."/>
            <person name="Aryal R."/>
            <person name="Dudchenko O."/>
            <person name="Sargent D.J."/>
            <person name="Mead D."/>
            <person name="Buti M."/>
            <person name="Cavallini A."/>
            <person name="Hytonen T."/>
            <person name="Andres J."/>
            <person name="Pham M."/>
            <person name="Weisz D."/>
            <person name="Mascagni F."/>
            <person name="Usai G."/>
            <person name="Natali L."/>
            <person name="Bassil N."/>
            <person name="Fernandez G.E."/>
            <person name="Lomsadze A."/>
            <person name="Armour M."/>
            <person name="Olukolu B."/>
            <person name="Poorten T."/>
            <person name="Britton C."/>
            <person name="Davik J."/>
            <person name="Ashrafi H."/>
            <person name="Aiden E.L."/>
            <person name="Borodovsky M."/>
            <person name="Worthington M."/>
        </authorList>
    </citation>
    <scope>NUCLEOTIDE SEQUENCE [LARGE SCALE GENOMIC DNA]</scope>
    <source>
        <strain evidence="1">PI 553951</strain>
    </source>
</reference>
<keyword evidence="2" id="KW-1185">Reference proteome</keyword>
<sequence length="93" mass="10018">MLLEQSSSQQAVWTCKVAEPRAGPGRGDVKVAVGYLPGSQRGCGNAAGPGSGQESRWEAVSLKSYLSSRRPVALGWSWSRKSWAVERNDGRAR</sequence>
<comment type="caution">
    <text evidence="1">The sequence shown here is derived from an EMBL/GenBank/DDBJ whole genome shotgun (WGS) entry which is preliminary data.</text>
</comment>
<dbReference type="AlphaFoldDB" id="A0AAW1VVL4"/>
<gene>
    <name evidence="1" type="ORF">M0R45_035019</name>
</gene>
<evidence type="ECO:0000313" key="2">
    <source>
        <dbReference type="Proteomes" id="UP001457282"/>
    </source>
</evidence>
<name>A0AAW1VVL4_RUBAR</name>
<evidence type="ECO:0000313" key="1">
    <source>
        <dbReference type="EMBL" id="KAK9911096.1"/>
    </source>
</evidence>
<proteinExistence type="predicted"/>
<dbReference type="EMBL" id="JBEDUW010000007">
    <property type="protein sequence ID" value="KAK9911096.1"/>
    <property type="molecule type" value="Genomic_DNA"/>
</dbReference>
<dbReference type="Proteomes" id="UP001457282">
    <property type="component" value="Unassembled WGS sequence"/>
</dbReference>
<organism evidence="1 2">
    <name type="scientific">Rubus argutus</name>
    <name type="common">Southern blackberry</name>
    <dbReference type="NCBI Taxonomy" id="59490"/>
    <lineage>
        <taxon>Eukaryota</taxon>
        <taxon>Viridiplantae</taxon>
        <taxon>Streptophyta</taxon>
        <taxon>Embryophyta</taxon>
        <taxon>Tracheophyta</taxon>
        <taxon>Spermatophyta</taxon>
        <taxon>Magnoliopsida</taxon>
        <taxon>eudicotyledons</taxon>
        <taxon>Gunneridae</taxon>
        <taxon>Pentapetalae</taxon>
        <taxon>rosids</taxon>
        <taxon>fabids</taxon>
        <taxon>Rosales</taxon>
        <taxon>Rosaceae</taxon>
        <taxon>Rosoideae</taxon>
        <taxon>Rosoideae incertae sedis</taxon>
        <taxon>Rubus</taxon>
    </lineage>
</organism>